<organism evidence="2 3">
    <name type="scientific">Araneus ventricosus</name>
    <name type="common">Orbweaver spider</name>
    <name type="synonym">Epeira ventricosa</name>
    <dbReference type="NCBI Taxonomy" id="182803"/>
    <lineage>
        <taxon>Eukaryota</taxon>
        <taxon>Metazoa</taxon>
        <taxon>Ecdysozoa</taxon>
        <taxon>Arthropoda</taxon>
        <taxon>Chelicerata</taxon>
        <taxon>Arachnida</taxon>
        <taxon>Araneae</taxon>
        <taxon>Araneomorphae</taxon>
        <taxon>Entelegynae</taxon>
        <taxon>Araneoidea</taxon>
        <taxon>Araneidae</taxon>
        <taxon>Araneus</taxon>
    </lineage>
</organism>
<comment type="caution">
    <text evidence="2">The sequence shown here is derived from an EMBL/GenBank/DDBJ whole genome shotgun (WGS) entry which is preliminary data.</text>
</comment>
<dbReference type="Proteomes" id="UP000499080">
    <property type="component" value="Unassembled WGS sequence"/>
</dbReference>
<evidence type="ECO:0000256" key="1">
    <source>
        <dbReference type="SAM" id="Phobius"/>
    </source>
</evidence>
<keyword evidence="1" id="KW-0812">Transmembrane</keyword>
<protein>
    <submittedName>
        <fullName evidence="2">Uncharacterized protein</fullName>
    </submittedName>
</protein>
<gene>
    <name evidence="2" type="ORF">AVEN_91853_1</name>
</gene>
<proteinExistence type="predicted"/>
<keyword evidence="1" id="KW-0472">Membrane</keyword>
<evidence type="ECO:0000313" key="3">
    <source>
        <dbReference type="Proteomes" id="UP000499080"/>
    </source>
</evidence>
<dbReference type="EMBL" id="BGPR01125256">
    <property type="protein sequence ID" value="GBN31679.1"/>
    <property type="molecule type" value="Genomic_DNA"/>
</dbReference>
<keyword evidence="3" id="KW-1185">Reference proteome</keyword>
<reference evidence="2 3" key="1">
    <citation type="journal article" date="2019" name="Sci. Rep.">
        <title>Orb-weaving spider Araneus ventricosus genome elucidates the spidroin gene catalogue.</title>
        <authorList>
            <person name="Kono N."/>
            <person name="Nakamura H."/>
            <person name="Ohtoshi R."/>
            <person name="Moran D.A.P."/>
            <person name="Shinohara A."/>
            <person name="Yoshida Y."/>
            <person name="Fujiwara M."/>
            <person name="Mori M."/>
            <person name="Tomita M."/>
            <person name="Arakawa K."/>
        </authorList>
    </citation>
    <scope>NUCLEOTIDE SEQUENCE [LARGE SCALE GENOMIC DNA]</scope>
</reference>
<sequence>MGSHLLTKNWYIYFLDSQRIGPGWDDVILVILLPGGAAANYRVMRQVKDSQIRIKKQQHHPSLDCR</sequence>
<dbReference type="AlphaFoldDB" id="A0A4Y2MYR0"/>
<name>A0A4Y2MYR0_ARAVE</name>
<evidence type="ECO:0000313" key="2">
    <source>
        <dbReference type="EMBL" id="GBN31679.1"/>
    </source>
</evidence>
<keyword evidence="1" id="KW-1133">Transmembrane helix</keyword>
<feature type="non-terminal residue" evidence="2">
    <location>
        <position position="66"/>
    </location>
</feature>
<feature type="transmembrane region" description="Helical" evidence="1">
    <location>
        <begin position="27"/>
        <end position="44"/>
    </location>
</feature>
<accession>A0A4Y2MYR0</accession>